<evidence type="ECO:0000313" key="2">
    <source>
        <dbReference type="WBParaSite" id="L893_g13734.t1"/>
    </source>
</evidence>
<dbReference type="WBParaSite" id="L893_g13734.t1">
    <property type="protein sequence ID" value="L893_g13734.t1"/>
    <property type="gene ID" value="L893_g13734"/>
</dbReference>
<protein>
    <submittedName>
        <fullName evidence="2">Uncharacterized protein</fullName>
    </submittedName>
</protein>
<sequence>MKTNAILTMTVGTHCLSLHPPPHCTEPLAIPLLPNEEAMLRGSGALNSAESVPAADERSPLIGADVEPGLTPSIEVIEMTDMRRRAVEA</sequence>
<accession>A0A1I7Y888</accession>
<proteinExistence type="predicted"/>
<dbReference type="Proteomes" id="UP000095287">
    <property type="component" value="Unplaced"/>
</dbReference>
<reference evidence="2" key="1">
    <citation type="submission" date="2016-11" db="UniProtKB">
        <authorList>
            <consortium name="WormBaseParasite"/>
        </authorList>
    </citation>
    <scope>IDENTIFICATION</scope>
</reference>
<name>A0A1I7Y888_9BILA</name>
<dbReference type="AlphaFoldDB" id="A0A1I7Y888"/>
<organism evidence="1 2">
    <name type="scientific">Steinernema glaseri</name>
    <dbReference type="NCBI Taxonomy" id="37863"/>
    <lineage>
        <taxon>Eukaryota</taxon>
        <taxon>Metazoa</taxon>
        <taxon>Ecdysozoa</taxon>
        <taxon>Nematoda</taxon>
        <taxon>Chromadorea</taxon>
        <taxon>Rhabditida</taxon>
        <taxon>Tylenchina</taxon>
        <taxon>Panagrolaimomorpha</taxon>
        <taxon>Strongyloidoidea</taxon>
        <taxon>Steinernematidae</taxon>
        <taxon>Steinernema</taxon>
    </lineage>
</organism>
<evidence type="ECO:0000313" key="1">
    <source>
        <dbReference type="Proteomes" id="UP000095287"/>
    </source>
</evidence>
<keyword evidence="1" id="KW-1185">Reference proteome</keyword>